<evidence type="ECO:0000313" key="2">
    <source>
        <dbReference type="Proteomes" id="UP000057737"/>
    </source>
</evidence>
<dbReference type="EMBL" id="LNCU01000107">
    <property type="protein sequence ID" value="KWV48415.1"/>
    <property type="molecule type" value="Genomic_DNA"/>
</dbReference>
<name>A0A109JGK1_9BRAD</name>
<dbReference type="OrthoDB" id="2373648at2"/>
<dbReference type="AlphaFoldDB" id="A0A109JGK1"/>
<sequence length="190" mass="21500">MSVGQLRIRLQGERPLLMHSSRLADPLDPIKIELDRLTSKRNKTIADHEQIAKVEWHGGLWLLGAKPCIPSEAIEAAFVAAAKTRRKGKQAKAGFSCTTSPLLEYHGPDDLSSLWEDKAFRLRFPVNVNDSKVMRTRPRFSDWHAEINVEFLPSLLNPSEVIEVFEIAGLREGLGDWRPKFGRFSVTKID</sequence>
<reference evidence="1 2" key="1">
    <citation type="submission" date="2015-11" db="EMBL/GenBank/DDBJ databases">
        <title>Draft Genome Sequence of the Strain BR 10303 (Bradyrhizobium sp.) isolated from nodules of Centrolobium paraense.</title>
        <authorList>
            <person name="Zelli J.E."/>
            <person name="Simoes-Araujo J.L."/>
            <person name="Barauna A.C."/>
            <person name="Silva K."/>
        </authorList>
    </citation>
    <scope>NUCLEOTIDE SEQUENCE [LARGE SCALE GENOMIC DNA]</scope>
    <source>
        <strain evidence="1 2">BR 10303</strain>
    </source>
</reference>
<dbReference type="RefSeq" id="WP_066513422.1">
    <property type="nucleotide sequence ID" value="NZ_LNCU01000107.1"/>
</dbReference>
<comment type="caution">
    <text evidence="1">The sequence shown here is derived from an EMBL/GenBank/DDBJ whole genome shotgun (WGS) entry which is preliminary data.</text>
</comment>
<protein>
    <submittedName>
        <fullName evidence="1">Uncharacterized protein</fullName>
    </submittedName>
</protein>
<dbReference type="Proteomes" id="UP000057737">
    <property type="component" value="Unassembled WGS sequence"/>
</dbReference>
<keyword evidence="2" id="KW-1185">Reference proteome</keyword>
<proteinExistence type="predicted"/>
<gene>
    <name evidence="1" type="ORF">AS156_18210</name>
</gene>
<organism evidence="1 2">
    <name type="scientific">Bradyrhizobium macuxiense</name>
    <dbReference type="NCBI Taxonomy" id="1755647"/>
    <lineage>
        <taxon>Bacteria</taxon>
        <taxon>Pseudomonadati</taxon>
        <taxon>Pseudomonadota</taxon>
        <taxon>Alphaproteobacteria</taxon>
        <taxon>Hyphomicrobiales</taxon>
        <taxon>Nitrobacteraceae</taxon>
        <taxon>Bradyrhizobium</taxon>
    </lineage>
</organism>
<evidence type="ECO:0000313" key="1">
    <source>
        <dbReference type="EMBL" id="KWV48415.1"/>
    </source>
</evidence>
<accession>A0A109JGK1</accession>